<keyword evidence="1" id="KW-1133">Transmembrane helix</keyword>
<organism evidence="2 3">
    <name type="scientific">Candidatus Kaiserbacteria bacterium RIFCSPLOWO2_01_FULL_52_12b</name>
    <dbReference type="NCBI Taxonomy" id="1798509"/>
    <lineage>
        <taxon>Bacteria</taxon>
        <taxon>Candidatus Kaiseribacteriota</taxon>
    </lineage>
</organism>
<dbReference type="EMBL" id="MFLW01000013">
    <property type="protein sequence ID" value="OGG78338.1"/>
    <property type="molecule type" value="Genomic_DNA"/>
</dbReference>
<dbReference type="Proteomes" id="UP000178811">
    <property type="component" value="Unassembled WGS sequence"/>
</dbReference>
<name>A0A1F6EXJ3_9BACT</name>
<feature type="transmembrane region" description="Helical" evidence="1">
    <location>
        <begin position="6"/>
        <end position="25"/>
    </location>
</feature>
<evidence type="ECO:0000313" key="3">
    <source>
        <dbReference type="Proteomes" id="UP000178811"/>
    </source>
</evidence>
<keyword evidence="1" id="KW-0812">Transmembrane</keyword>
<keyword evidence="1" id="KW-0472">Membrane</keyword>
<gene>
    <name evidence="2" type="ORF">A3A36_01470</name>
</gene>
<proteinExistence type="predicted"/>
<reference evidence="2 3" key="1">
    <citation type="journal article" date="2016" name="Nat. Commun.">
        <title>Thousands of microbial genomes shed light on interconnected biogeochemical processes in an aquifer system.</title>
        <authorList>
            <person name="Anantharaman K."/>
            <person name="Brown C.T."/>
            <person name="Hug L.A."/>
            <person name="Sharon I."/>
            <person name="Castelle C.J."/>
            <person name="Probst A.J."/>
            <person name="Thomas B.C."/>
            <person name="Singh A."/>
            <person name="Wilkins M.J."/>
            <person name="Karaoz U."/>
            <person name="Brodie E.L."/>
            <person name="Williams K.H."/>
            <person name="Hubbard S.S."/>
            <person name="Banfield J.F."/>
        </authorList>
    </citation>
    <scope>NUCLEOTIDE SEQUENCE [LARGE SCALE GENOMIC DNA]</scope>
</reference>
<dbReference type="AlphaFoldDB" id="A0A1F6EXJ3"/>
<accession>A0A1F6EXJ3</accession>
<sequence length="133" mass="13373">MSHMRLWTAAAIIAAVVIGSFILSVPRATDVARAPGLSTATTTPAVTLRDTYRKGVHTIAGTVTAPNACGHASAESTLASSTNSIMVAISLAVDDGVCLQLSTPISFSTTVTAPAHLPLTATVNGAVASTTVL</sequence>
<evidence type="ECO:0000256" key="1">
    <source>
        <dbReference type="SAM" id="Phobius"/>
    </source>
</evidence>
<protein>
    <submittedName>
        <fullName evidence="2">Uncharacterized protein</fullName>
    </submittedName>
</protein>
<comment type="caution">
    <text evidence="2">The sequence shown here is derived from an EMBL/GenBank/DDBJ whole genome shotgun (WGS) entry which is preliminary data.</text>
</comment>
<evidence type="ECO:0000313" key="2">
    <source>
        <dbReference type="EMBL" id="OGG78338.1"/>
    </source>
</evidence>